<dbReference type="AlphaFoldDB" id="A0A803NNH7"/>
<evidence type="ECO:0000313" key="1">
    <source>
        <dbReference type="EnsemblPlants" id="cds.evm.model.01.3048"/>
    </source>
</evidence>
<accession>A0A803NNH7</accession>
<proteinExistence type="predicted"/>
<sequence length="188" mass="21290">MDSIRAQTICSSRSHLCWSSHPLPRRKRPKPTGLRLYLWNNPFASGILRKNLFVGLCKMLKGKERPSSKKLKKNPHMMMLLQFLSGRVLLISRKLKSSFKRKLGGISSKENPRKVQKIDPKVSSRDGVVVINIDQEMARTKSLATKNLKGSPLALAPLTENPKDKAIATVPAELKHVEDIHYKKTLFQ</sequence>
<dbReference type="Proteomes" id="UP000596661">
    <property type="component" value="Chromosome 1"/>
</dbReference>
<name>A0A803NNH7_CANSA</name>
<reference evidence="1" key="1">
    <citation type="submission" date="2018-11" db="EMBL/GenBank/DDBJ databases">
        <authorList>
            <person name="Grassa J C."/>
        </authorList>
    </citation>
    <scope>NUCLEOTIDE SEQUENCE [LARGE SCALE GENOMIC DNA]</scope>
</reference>
<protein>
    <submittedName>
        <fullName evidence="1">Uncharacterized protein</fullName>
    </submittedName>
</protein>
<evidence type="ECO:0000313" key="2">
    <source>
        <dbReference type="Proteomes" id="UP000596661"/>
    </source>
</evidence>
<dbReference type="EnsemblPlants" id="evm.model.01.3048">
    <property type="protein sequence ID" value="cds.evm.model.01.3048"/>
    <property type="gene ID" value="evm.TU.01.3048"/>
</dbReference>
<organism evidence="1 2">
    <name type="scientific">Cannabis sativa</name>
    <name type="common">Hemp</name>
    <name type="synonym">Marijuana</name>
    <dbReference type="NCBI Taxonomy" id="3483"/>
    <lineage>
        <taxon>Eukaryota</taxon>
        <taxon>Viridiplantae</taxon>
        <taxon>Streptophyta</taxon>
        <taxon>Embryophyta</taxon>
        <taxon>Tracheophyta</taxon>
        <taxon>Spermatophyta</taxon>
        <taxon>Magnoliopsida</taxon>
        <taxon>eudicotyledons</taxon>
        <taxon>Gunneridae</taxon>
        <taxon>Pentapetalae</taxon>
        <taxon>rosids</taxon>
        <taxon>fabids</taxon>
        <taxon>Rosales</taxon>
        <taxon>Cannabaceae</taxon>
        <taxon>Cannabis</taxon>
    </lineage>
</organism>
<dbReference type="EMBL" id="UZAU01000083">
    <property type="status" value="NOT_ANNOTATED_CDS"/>
    <property type="molecule type" value="Genomic_DNA"/>
</dbReference>
<reference evidence="1" key="2">
    <citation type="submission" date="2021-03" db="UniProtKB">
        <authorList>
            <consortium name="EnsemblPlants"/>
        </authorList>
    </citation>
    <scope>IDENTIFICATION</scope>
</reference>
<keyword evidence="2" id="KW-1185">Reference proteome</keyword>
<dbReference type="Gramene" id="evm.model.01.3048">
    <property type="protein sequence ID" value="cds.evm.model.01.3048"/>
    <property type="gene ID" value="evm.TU.01.3048"/>
</dbReference>